<keyword evidence="3" id="KW-1185">Reference proteome</keyword>
<dbReference type="Proteomes" id="UP000604825">
    <property type="component" value="Unassembled WGS sequence"/>
</dbReference>
<dbReference type="InterPro" id="IPR036047">
    <property type="entry name" value="F-box-like_dom_sf"/>
</dbReference>
<dbReference type="PANTHER" id="PTHR34709:SF74">
    <property type="entry name" value="F-BOX DOMAIN-CONTAINING PROTEIN"/>
    <property type="match status" value="1"/>
</dbReference>
<organism evidence="2 3">
    <name type="scientific">Miscanthus lutarioriparius</name>
    <dbReference type="NCBI Taxonomy" id="422564"/>
    <lineage>
        <taxon>Eukaryota</taxon>
        <taxon>Viridiplantae</taxon>
        <taxon>Streptophyta</taxon>
        <taxon>Embryophyta</taxon>
        <taxon>Tracheophyta</taxon>
        <taxon>Spermatophyta</taxon>
        <taxon>Magnoliopsida</taxon>
        <taxon>Liliopsida</taxon>
        <taxon>Poales</taxon>
        <taxon>Poaceae</taxon>
        <taxon>PACMAD clade</taxon>
        <taxon>Panicoideae</taxon>
        <taxon>Andropogonodae</taxon>
        <taxon>Andropogoneae</taxon>
        <taxon>Saccharinae</taxon>
        <taxon>Miscanthus</taxon>
    </lineage>
</organism>
<comment type="caution">
    <text evidence="2">The sequence shown here is derived from an EMBL/GenBank/DDBJ whole genome shotgun (WGS) entry which is preliminary data.</text>
</comment>
<reference evidence="2" key="1">
    <citation type="submission" date="2020-10" db="EMBL/GenBank/DDBJ databases">
        <authorList>
            <person name="Han B."/>
            <person name="Lu T."/>
            <person name="Zhao Q."/>
            <person name="Huang X."/>
            <person name="Zhao Y."/>
        </authorList>
    </citation>
    <scope>NUCLEOTIDE SEQUENCE</scope>
</reference>
<name>A0A811QHA6_9POAL</name>
<dbReference type="SUPFAM" id="SSF81383">
    <property type="entry name" value="F-box domain"/>
    <property type="match status" value="1"/>
</dbReference>
<feature type="domain" description="F-box" evidence="1">
    <location>
        <begin position="31"/>
        <end position="70"/>
    </location>
</feature>
<dbReference type="AlphaFoldDB" id="A0A811QHA6"/>
<proteinExistence type="predicted"/>
<evidence type="ECO:0000313" key="2">
    <source>
        <dbReference type="EMBL" id="CAD6258583.1"/>
    </source>
</evidence>
<gene>
    <name evidence="2" type="ORF">NCGR_LOCUS42053</name>
</gene>
<dbReference type="PANTHER" id="PTHR34709">
    <property type="entry name" value="OS10G0396666 PROTEIN"/>
    <property type="match status" value="1"/>
</dbReference>
<dbReference type="SUPFAM" id="SSF52047">
    <property type="entry name" value="RNI-like"/>
    <property type="match status" value="1"/>
</dbReference>
<evidence type="ECO:0000259" key="1">
    <source>
        <dbReference type="Pfam" id="PF00646"/>
    </source>
</evidence>
<protein>
    <recommendedName>
        <fullName evidence="1">F-box domain-containing protein</fullName>
    </recommendedName>
</protein>
<dbReference type="InterPro" id="IPR001810">
    <property type="entry name" value="F-box_dom"/>
</dbReference>
<sequence>MELGGGSECAAKRQGLSSSDTAAAAAGEDRLSALHDDVLVLILLKLTTRAAARTSVLSHRWRRIWALLPVLRFTSPPEPHRLRHALDDHKVLLRDFLVGADGATAESLAVWLPAAARRVSGDLTLKTYGPVEDAGERGAFEFPCFEKATTISFFLGFQGLAVPLTGVFTRLTGLHLSRVWFHGPGELGDAVSSPRCPCLQRLTVEDARGLRDLAIHSESMLLMELRGLQALSRLTVVAPALEELTVASCFLKSPPIANISTPLLTKLDWIDEYDPSSVHLGKMAHLQWLGTGFYLVYGNGGFLHNQSCLSLLQHFEGIKSLCLTLAYLRGIENYDYMMEDMAMLPDITFLRLMVMAYGHAFEVSAFHVLRLCTGIRRLMLLFLSEAETVCTSDCKCLQLIEWETEELLLNHLEEVEIFEWRGTKHEVAFVKRLFDWGTMIKEMTVNFCHSISDVKAKELYQSFQSFSRPGVCMKFYRCQIRSEKSSKVLYAPKD</sequence>
<dbReference type="InterPro" id="IPR055312">
    <property type="entry name" value="FBL15-like"/>
</dbReference>
<dbReference type="EMBL" id="CAJGYO010000010">
    <property type="protein sequence ID" value="CAD6258583.1"/>
    <property type="molecule type" value="Genomic_DNA"/>
</dbReference>
<dbReference type="Pfam" id="PF00646">
    <property type="entry name" value="F-box"/>
    <property type="match status" value="1"/>
</dbReference>
<evidence type="ECO:0000313" key="3">
    <source>
        <dbReference type="Proteomes" id="UP000604825"/>
    </source>
</evidence>
<accession>A0A811QHA6</accession>
<dbReference type="OrthoDB" id="693760at2759"/>